<dbReference type="AlphaFoldDB" id="A0A0F9HU84"/>
<proteinExistence type="predicted"/>
<accession>A0A0F9HU84</accession>
<evidence type="ECO:0000313" key="1">
    <source>
        <dbReference type="EMBL" id="KKM18956.1"/>
    </source>
</evidence>
<comment type="caution">
    <text evidence="1">The sequence shown here is derived from an EMBL/GenBank/DDBJ whole genome shotgun (WGS) entry which is preliminary data.</text>
</comment>
<dbReference type="EMBL" id="LAZR01014101">
    <property type="protein sequence ID" value="KKM18956.1"/>
    <property type="molecule type" value="Genomic_DNA"/>
</dbReference>
<protein>
    <submittedName>
        <fullName evidence="1">Uncharacterized protein</fullName>
    </submittedName>
</protein>
<organism evidence="1">
    <name type="scientific">marine sediment metagenome</name>
    <dbReference type="NCBI Taxonomy" id="412755"/>
    <lineage>
        <taxon>unclassified sequences</taxon>
        <taxon>metagenomes</taxon>
        <taxon>ecological metagenomes</taxon>
    </lineage>
</organism>
<name>A0A0F9HU84_9ZZZZ</name>
<sequence>MTRKDYTLIAVALQNEFETRRRPELTPAEYIACSEVHAVAVELSHALKRDNPHFDRQQFLAVVRGERT</sequence>
<reference evidence="1" key="1">
    <citation type="journal article" date="2015" name="Nature">
        <title>Complex archaea that bridge the gap between prokaryotes and eukaryotes.</title>
        <authorList>
            <person name="Spang A."/>
            <person name="Saw J.H."/>
            <person name="Jorgensen S.L."/>
            <person name="Zaremba-Niedzwiedzka K."/>
            <person name="Martijn J."/>
            <person name="Lind A.E."/>
            <person name="van Eijk R."/>
            <person name="Schleper C."/>
            <person name="Guy L."/>
            <person name="Ettema T.J."/>
        </authorList>
    </citation>
    <scope>NUCLEOTIDE SEQUENCE</scope>
</reference>
<gene>
    <name evidence="1" type="ORF">LCGC14_1660460</name>
</gene>